<protein>
    <recommendedName>
        <fullName evidence="2">YlxR domain-containing protein</fullName>
    </recommendedName>
</protein>
<sequence length="240" mass="25391">MPVSMPAGIARKAKRKKARTPLKPSDQAETGQDAGQETARDTARDRKNDRRCIASGASLDRQDPAIRFVLGPDNVVVPDLAEKLPGRGAWVAADRVLVLKAARKGLFSRAFKAQAKLPDGGAEAFAEALHRALAERALNALGLARRAGFLLVGFEKTRAAVQKGAASAYIYASDASADGTDKIRQVARPALPVWHPFPGSDLDGALGEANIVHMALTDPGMARRFGREAARFVAYGGAGA</sequence>
<dbReference type="AlphaFoldDB" id="A0A8J2V789"/>
<feature type="region of interest" description="Disordered" evidence="1">
    <location>
        <begin position="1"/>
        <end position="56"/>
    </location>
</feature>
<name>A0A8J2V789_9PROT</name>
<evidence type="ECO:0000313" key="4">
    <source>
        <dbReference type="Proteomes" id="UP000613582"/>
    </source>
</evidence>
<dbReference type="InterPro" id="IPR035931">
    <property type="entry name" value="YlxR-like_sf"/>
</dbReference>
<comment type="caution">
    <text evidence="3">The sequence shown here is derived from an EMBL/GenBank/DDBJ whole genome shotgun (WGS) entry which is preliminary data.</text>
</comment>
<dbReference type="RefSeq" id="WP_188157998.1">
    <property type="nucleotide sequence ID" value="NZ_BMGH01000001.1"/>
</dbReference>
<dbReference type="Pfam" id="PF04296">
    <property type="entry name" value="YlxR"/>
    <property type="match status" value="1"/>
</dbReference>
<proteinExistence type="predicted"/>
<dbReference type="Gene3D" id="3.30.1330.30">
    <property type="match status" value="1"/>
</dbReference>
<dbReference type="PANTHER" id="PTHR34215">
    <property type="entry name" value="BLL0784 PROTEIN"/>
    <property type="match status" value="1"/>
</dbReference>
<feature type="domain" description="YlxR" evidence="2">
    <location>
        <begin position="50"/>
        <end position="116"/>
    </location>
</feature>
<dbReference type="SUPFAM" id="SSF64376">
    <property type="entry name" value="YlxR-like"/>
    <property type="match status" value="1"/>
</dbReference>
<dbReference type="InterPro" id="IPR037465">
    <property type="entry name" value="YlxR"/>
</dbReference>
<feature type="compositionally biased region" description="Basic residues" evidence="1">
    <location>
        <begin position="11"/>
        <end position="20"/>
    </location>
</feature>
<reference evidence="3" key="1">
    <citation type="journal article" date="2014" name="Int. J. Syst. Evol. Microbiol.">
        <title>Complete genome sequence of Corynebacterium casei LMG S-19264T (=DSM 44701T), isolated from a smear-ripened cheese.</title>
        <authorList>
            <consortium name="US DOE Joint Genome Institute (JGI-PGF)"/>
            <person name="Walter F."/>
            <person name="Albersmeier A."/>
            <person name="Kalinowski J."/>
            <person name="Ruckert C."/>
        </authorList>
    </citation>
    <scope>NUCLEOTIDE SEQUENCE</scope>
    <source>
        <strain evidence="3">CGMCC 1.12921</strain>
    </source>
</reference>
<dbReference type="EMBL" id="BMGH01000001">
    <property type="protein sequence ID" value="GGD16016.1"/>
    <property type="molecule type" value="Genomic_DNA"/>
</dbReference>
<dbReference type="InterPro" id="IPR029064">
    <property type="entry name" value="Ribosomal_eL30-like_sf"/>
</dbReference>
<evidence type="ECO:0000313" key="3">
    <source>
        <dbReference type="EMBL" id="GGD16016.1"/>
    </source>
</evidence>
<organism evidence="3 4">
    <name type="scientific">Aquisalinus flavus</name>
    <dbReference type="NCBI Taxonomy" id="1526572"/>
    <lineage>
        <taxon>Bacteria</taxon>
        <taxon>Pseudomonadati</taxon>
        <taxon>Pseudomonadota</taxon>
        <taxon>Alphaproteobacteria</taxon>
        <taxon>Parvularculales</taxon>
        <taxon>Parvularculaceae</taxon>
        <taxon>Aquisalinus</taxon>
    </lineage>
</organism>
<dbReference type="NCBIfam" id="NF006622">
    <property type="entry name" value="PRK09190.1"/>
    <property type="match status" value="1"/>
</dbReference>
<dbReference type="SUPFAM" id="SSF55315">
    <property type="entry name" value="L30e-like"/>
    <property type="match status" value="1"/>
</dbReference>
<keyword evidence="4" id="KW-1185">Reference proteome</keyword>
<accession>A0A8J2V789</accession>
<gene>
    <name evidence="3" type="ORF">GCM10011342_26030</name>
</gene>
<dbReference type="PANTHER" id="PTHR34215:SF1">
    <property type="entry name" value="YLXR DOMAIN-CONTAINING PROTEIN"/>
    <property type="match status" value="1"/>
</dbReference>
<dbReference type="CDD" id="cd00279">
    <property type="entry name" value="YlxR"/>
    <property type="match status" value="1"/>
</dbReference>
<dbReference type="Gene3D" id="3.30.1230.10">
    <property type="entry name" value="YlxR-like"/>
    <property type="match status" value="1"/>
</dbReference>
<feature type="compositionally biased region" description="Basic and acidic residues" evidence="1">
    <location>
        <begin position="38"/>
        <end position="52"/>
    </location>
</feature>
<dbReference type="Proteomes" id="UP000613582">
    <property type="component" value="Unassembled WGS sequence"/>
</dbReference>
<evidence type="ECO:0000256" key="1">
    <source>
        <dbReference type="SAM" id="MobiDB-lite"/>
    </source>
</evidence>
<reference evidence="3" key="2">
    <citation type="submission" date="2020-09" db="EMBL/GenBank/DDBJ databases">
        <authorList>
            <person name="Sun Q."/>
            <person name="Zhou Y."/>
        </authorList>
    </citation>
    <scope>NUCLEOTIDE SEQUENCE</scope>
    <source>
        <strain evidence="3">CGMCC 1.12921</strain>
    </source>
</reference>
<dbReference type="InterPro" id="IPR007393">
    <property type="entry name" value="YlxR_dom"/>
</dbReference>
<evidence type="ECO:0000259" key="2">
    <source>
        <dbReference type="Pfam" id="PF04296"/>
    </source>
</evidence>